<accession>A0A7J6BUW1</accession>
<dbReference type="AlphaFoldDB" id="A0A7J6BUW1"/>
<reference evidence="2 3" key="1">
    <citation type="submission" date="2020-04" db="EMBL/GenBank/DDBJ databases">
        <title>Chromosome-level genome assembly of a cyprinid fish Onychostoma macrolepis by integration of Nanopore Sequencing, Bionano and Hi-C technology.</title>
        <authorList>
            <person name="Wang D."/>
        </authorList>
    </citation>
    <scope>NUCLEOTIDE SEQUENCE [LARGE SCALE GENOMIC DNA]</scope>
    <source>
        <strain evidence="2">SWU-2019</strain>
        <tissue evidence="2">Muscle</tissue>
    </source>
</reference>
<feature type="region of interest" description="Disordered" evidence="1">
    <location>
        <begin position="1"/>
        <end position="51"/>
    </location>
</feature>
<evidence type="ECO:0000256" key="1">
    <source>
        <dbReference type="SAM" id="MobiDB-lite"/>
    </source>
</evidence>
<feature type="compositionally biased region" description="Polar residues" evidence="1">
    <location>
        <begin position="30"/>
        <end position="48"/>
    </location>
</feature>
<sequence>MEPQRSSSPESKAGARRHPALPQCKALLQKATSQQRTEPSPWQQTQVPDQPLAETMEKAILILRTPWHVQRQSPTTSFSTPFTQVPNGCCTRTDGHAYF</sequence>
<keyword evidence="3" id="KW-1185">Reference proteome</keyword>
<dbReference type="Proteomes" id="UP000579812">
    <property type="component" value="Unassembled WGS sequence"/>
</dbReference>
<gene>
    <name evidence="2" type="ORF">G5714_022103</name>
</gene>
<organism evidence="2 3">
    <name type="scientific">Onychostoma macrolepis</name>
    <dbReference type="NCBI Taxonomy" id="369639"/>
    <lineage>
        <taxon>Eukaryota</taxon>
        <taxon>Metazoa</taxon>
        <taxon>Chordata</taxon>
        <taxon>Craniata</taxon>
        <taxon>Vertebrata</taxon>
        <taxon>Euteleostomi</taxon>
        <taxon>Actinopterygii</taxon>
        <taxon>Neopterygii</taxon>
        <taxon>Teleostei</taxon>
        <taxon>Ostariophysi</taxon>
        <taxon>Cypriniformes</taxon>
        <taxon>Cyprinidae</taxon>
        <taxon>Acrossocheilinae</taxon>
        <taxon>Onychostoma</taxon>
    </lineage>
</organism>
<protein>
    <submittedName>
        <fullName evidence="2">Uncharacterized protein</fullName>
    </submittedName>
</protein>
<evidence type="ECO:0000313" key="2">
    <source>
        <dbReference type="EMBL" id="KAF4098095.1"/>
    </source>
</evidence>
<comment type="caution">
    <text evidence="2">The sequence shown here is derived from an EMBL/GenBank/DDBJ whole genome shotgun (WGS) entry which is preliminary data.</text>
</comment>
<evidence type="ECO:0000313" key="3">
    <source>
        <dbReference type="Proteomes" id="UP000579812"/>
    </source>
</evidence>
<proteinExistence type="predicted"/>
<feature type="compositionally biased region" description="Polar residues" evidence="1">
    <location>
        <begin position="1"/>
        <end position="10"/>
    </location>
</feature>
<dbReference type="EMBL" id="JAAMOB010000022">
    <property type="protein sequence ID" value="KAF4098095.1"/>
    <property type="molecule type" value="Genomic_DNA"/>
</dbReference>
<name>A0A7J6BUW1_9TELE</name>